<feature type="compositionally biased region" description="Basic and acidic residues" evidence="1">
    <location>
        <begin position="368"/>
        <end position="377"/>
    </location>
</feature>
<dbReference type="EMBL" id="BNEK01000005">
    <property type="protein sequence ID" value="GHJ31100.1"/>
    <property type="molecule type" value="Genomic_DNA"/>
</dbReference>
<dbReference type="InterPro" id="IPR006076">
    <property type="entry name" value="FAD-dep_OxRdtase"/>
</dbReference>
<dbReference type="Gene3D" id="3.30.9.10">
    <property type="entry name" value="D-Amino Acid Oxidase, subunit A, domain 2"/>
    <property type="match status" value="1"/>
</dbReference>
<dbReference type="SUPFAM" id="SSF51905">
    <property type="entry name" value="FAD/NAD(P)-binding domain"/>
    <property type="match status" value="1"/>
</dbReference>
<protein>
    <submittedName>
        <fullName evidence="3">D-amino acid oxidase</fullName>
    </submittedName>
</protein>
<reference evidence="3" key="1">
    <citation type="submission" date="2024-05" db="EMBL/GenBank/DDBJ databases">
        <title>Whole genome shotgun sequence of Streptomyces hygroscopicus NBRC 113678.</title>
        <authorList>
            <person name="Komaki H."/>
            <person name="Tamura T."/>
        </authorList>
    </citation>
    <scope>NUCLEOTIDE SEQUENCE</scope>
    <source>
        <strain evidence="3">N11-34</strain>
    </source>
</reference>
<evidence type="ECO:0000313" key="4">
    <source>
        <dbReference type="Proteomes" id="UP001054854"/>
    </source>
</evidence>
<organism evidence="3 4">
    <name type="scientific">Streptomyces hygroscopicus</name>
    <dbReference type="NCBI Taxonomy" id="1912"/>
    <lineage>
        <taxon>Bacteria</taxon>
        <taxon>Bacillati</taxon>
        <taxon>Actinomycetota</taxon>
        <taxon>Actinomycetes</taxon>
        <taxon>Kitasatosporales</taxon>
        <taxon>Streptomycetaceae</taxon>
        <taxon>Streptomyces</taxon>
        <taxon>Streptomyces violaceusniger group</taxon>
    </lineage>
</organism>
<keyword evidence="4" id="KW-1185">Reference proteome</keyword>
<dbReference type="PANTHER" id="PTHR13847">
    <property type="entry name" value="SARCOSINE DEHYDROGENASE-RELATED"/>
    <property type="match status" value="1"/>
</dbReference>
<evidence type="ECO:0000256" key="1">
    <source>
        <dbReference type="SAM" id="MobiDB-lite"/>
    </source>
</evidence>
<evidence type="ECO:0000313" key="3">
    <source>
        <dbReference type="EMBL" id="GHJ31100.1"/>
    </source>
</evidence>
<accession>A0ABQ3U671</accession>
<dbReference type="SUPFAM" id="SSF54373">
    <property type="entry name" value="FAD-linked reductases, C-terminal domain"/>
    <property type="match status" value="1"/>
</dbReference>
<sequence>MSDVTVVGAGVVGLSAAWLLARRGASVTVVDAGPVGGGASHAAQGELVPPATVLAPLWRRSLKLYAELSRQTGMWWDEEPVGTLVLAADDPGELAMRQAAEEGRVLTGAALRAAEPALGDGLAAGRLMAEGRRLEPAAVLDHLATAARRAGAVINAGCGAVRLARDGAGWSVRCPDGTRFDSPYVLLASGLGTRDLLAPLGHRVPLAGVRGTVVVTEPAPFALRHVLAEAVIGRPGSVALLAHQMPSGQLVVGGSWHPAEHPGPAGLPEAIMRRAARLVPAAGALRVVAQRSGVRPCLPDRLPVADRVEPGLYGCFGHAGEGFIAGPGSAELVADLIAEAAAGAVTGRQETSSRTPFAFGRWSSDDGAGARREGSST</sequence>
<evidence type="ECO:0000259" key="2">
    <source>
        <dbReference type="Pfam" id="PF01266"/>
    </source>
</evidence>
<gene>
    <name evidence="3" type="ORF">TPA0910_55330</name>
</gene>
<feature type="domain" description="FAD dependent oxidoreductase" evidence="2">
    <location>
        <begin position="3"/>
        <end position="336"/>
    </location>
</feature>
<dbReference type="Gene3D" id="3.50.50.60">
    <property type="entry name" value="FAD/NAD(P)-binding domain"/>
    <property type="match status" value="1"/>
</dbReference>
<dbReference type="Pfam" id="PF01266">
    <property type="entry name" value="DAO"/>
    <property type="match status" value="1"/>
</dbReference>
<dbReference type="InterPro" id="IPR036188">
    <property type="entry name" value="FAD/NAD-bd_sf"/>
</dbReference>
<proteinExistence type="predicted"/>
<name>A0ABQ3U671_STRHY</name>
<feature type="region of interest" description="Disordered" evidence="1">
    <location>
        <begin position="344"/>
        <end position="377"/>
    </location>
</feature>
<comment type="caution">
    <text evidence="3">The sequence shown here is derived from an EMBL/GenBank/DDBJ whole genome shotgun (WGS) entry which is preliminary data.</text>
</comment>
<dbReference type="Proteomes" id="UP001054854">
    <property type="component" value="Unassembled WGS sequence"/>
</dbReference>
<dbReference type="RefSeq" id="WP_220047892.1">
    <property type="nucleotide sequence ID" value="NZ_BNEK01000005.1"/>
</dbReference>